<keyword evidence="5" id="KW-1185">Reference proteome</keyword>
<evidence type="ECO:0000256" key="2">
    <source>
        <dbReference type="ARBA" id="ARBA00023180"/>
    </source>
</evidence>
<dbReference type="AlphaFoldDB" id="A0A3P7ZU06"/>
<dbReference type="Pfam" id="PF01663">
    <property type="entry name" value="Phosphodiest"/>
    <property type="match status" value="2"/>
</dbReference>
<dbReference type="WBParaSite" id="HPBE_0001615501-mRNA-1">
    <property type="protein sequence ID" value="HPBE_0001615501-mRNA-1"/>
    <property type="gene ID" value="HPBE_0001615501"/>
</dbReference>
<evidence type="ECO:0000256" key="3">
    <source>
        <dbReference type="SAM" id="MobiDB-lite"/>
    </source>
</evidence>
<dbReference type="InterPro" id="IPR044929">
    <property type="entry name" value="DNA/RNA_non-sp_Endonuclease_sf"/>
</dbReference>
<evidence type="ECO:0000313" key="5">
    <source>
        <dbReference type="Proteomes" id="UP000050761"/>
    </source>
</evidence>
<dbReference type="InterPro" id="IPR017850">
    <property type="entry name" value="Alkaline_phosphatase_core_sf"/>
</dbReference>
<dbReference type="Gene3D" id="3.40.570.10">
    <property type="entry name" value="Extracellular Endonuclease, subunit A"/>
    <property type="match status" value="1"/>
</dbReference>
<sequence>MENTSSSTSPEVEDTTGKPEQGTSRIPRPANDPCSKTCLIPEWVACKVTPCCMLACFVLNNSRFFVTLKLYLFLPCVCRLISWYSFKSAASLTCSLMNPHPPLILISFDGYANYYLRRKLQPTFDKIAKCGVTAERVYPSFPSLTFPNHVTISNGRYPGNHGIGEWKIARPGLMMAYITQPDHTGHRRLGKPMNQTLKDVDEHLGNFLKELDDEGFLGCVNLVLVSDHGIFLLHIASVADYLNVKSQIYLKNSLEDVLEKFSCKTEDRVRVFTKTTIPVRFHYSNSSRIGDVVLLGKHGTQIAFESNPLSLHGAHGFDYIERPIHTIMYARGPDFKENYVLPAFQNVEYMNLFTKIKRDTEAHLVVDFLEPLNDYTRSVVQRFGQVLSITGTAFDEDYDGAASPTHIFRILITCKEKWSRNGPYCAKPENTRALSFILPHIERDPNCLKRDEFLLQYSARIKDVETISGLHFNFITIPYMEQVLLRLYTNTKLW</sequence>
<reference evidence="4 5" key="1">
    <citation type="submission" date="2018-11" db="EMBL/GenBank/DDBJ databases">
        <authorList>
            <consortium name="Pathogen Informatics"/>
        </authorList>
    </citation>
    <scope>NUCLEOTIDE SEQUENCE [LARGE SCALE GENOMIC DNA]</scope>
</reference>
<evidence type="ECO:0000256" key="1">
    <source>
        <dbReference type="ARBA" id="ARBA00022801"/>
    </source>
</evidence>
<dbReference type="Gene3D" id="3.40.720.10">
    <property type="entry name" value="Alkaline Phosphatase, subunit A"/>
    <property type="match status" value="2"/>
</dbReference>
<feature type="compositionally biased region" description="Polar residues" evidence="3">
    <location>
        <begin position="1"/>
        <end position="10"/>
    </location>
</feature>
<dbReference type="PANTHER" id="PTHR10151:SF114">
    <property type="entry name" value="ECTONUCLEOTIDE PYROPHOSPHATASE_PHOSPHODIESTERASE C27A7.3"/>
    <property type="match status" value="1"/>
</dbReference>
<evidence type="ECO:0000313" key="6">
    <source>
        <dbReference type="WBParaSite" id="HPBE_0001615501-mRNA-1"/>
    </source>
</evidence>
<protein>
    <submittedName>
        <fullName evidence="6">NUC domain-containing protein</fullName>
    </submittedName>
</protein>
<feature type="region of interest" description="Disordered" evidence="3">
    <location>
        <begin position="1"/>
        <end position="28"/>
    </location>
</feature>
<dbReference type="PANTHER" id="PTHR10151">
    <property type="entry name" value="ECTONUCLEOTIDE PYROPHOSPHATASE/PHOSPHODIESTERASE"/>
    <property type="match status" value="1"/>
</dbReference>
<dbReference type="OrthoDB" id="415411at2759"/>
<proteinExistence type="predicted"/>
<dbReference type="Proteomes" id="UP000050761">
    <property type="component" value="Unassembled WGS sequence"/>
</dbReference>
<dbReference type="CDD" id="cd16018">
    <property type="entry name" value="Enpp"/>
    <property type="match status" value="1"/>
</dbReference>
<dbReference type="GO" id="GO:0016529">
    <property type="term" value="C:sarcoplasmic reticulum"/>
    <property type="evidence" value="ECO:0007669"/>
    <property type="project" value="TreeGrafter"/>
</dbReference>
<evidence type="ECO:0000313" key="4">
    <source>
        <dbReference type="EMBL" id="VDP05107.1"/>
    </source>
</evidence>
<organism evidence="4">
    <name type="scientific">Heligmosomoides polygyrus</name>
    <name type="common">Parasitic roundworm</name>
    <dbReference type="NCBI Taxonomy" id="6339"/>
    <lineage>
        <taxon>Eukaryota</taxon>
        <taxon>Metazoa</taxon>
        <taxon>Ecdysozoa</taxon>
        <taxon>Nematoda</taxon>
        <taxon>Chromadorea</taxon>
        <taxon>Rhabditida</taxon>
        <taxon>Rhabditina</taxon>
        <taxon>Rhabditomorpha</taxon>
        <taxon>Strongyloidea</taxon>
        <taxon>Heligmosomidae</taxon>
        <taxon>Heligmosomoides</taxon>
    </lineage>
</organism>
<gene>
    <name evidence="4" type="ORF">HPBE_LOCUS16154</name>
</gene>
<dbReference type="GO" id="GO:0031674">
    <property type="term" value="C:I band"/>
    <property type="evidence" value="ECO:0007669"/>
    <property type="project" value="TreeGrafter"/>
</dbReference>
<reference evidence="6" key="2">
    <citation type="submission" date="2019-09" db="UniProtKB">
        <authorList>
            <consortium name="WormBaseParasite"/>
        </authorList>
    </citation>
    <scope>IDENTIFICATION</scope>
</reference>
<dbReference type="GO" id="GO:0016787">
    <property type="term" value="F:hydrolase activity"/>
    <property type="evidence" value="ECO:0007669"/>
    <property type="project" value="UniProtKB-KW"/>
</dbReference>
<keyword evidence="2" id="KW-0325">Glycoprotein</keyword>
<dbReference type="GO" id="GO:0055120">
    <property type="term" value="C:striated muscle dense body"/>
    <property type="evidence" value="ECO:0007669"/>
    <property type="project" value="TreeGrafter"/>
</dbReference>
<accession>A0A3P7ZU06</accession>
<name>A0A3P7ZU06_HELPZ</name>
<keyword evidence="1" id="KW-0378">Hydrolase</keyword>
<dbReference type="SUPFAM" id="SSF53649">
    <property type="entry name" value="Alkaline phosphatase-like"/>
    <property type="match status" value="1"/>
</dbReference>
<dbReference type="InterPro" id="IPR002591">
    <property type="entry name" value="Phosphodiest/P_Trfase"/>
</dbReference>
<dbReference type="EMBL" id="UZAH01029257">
    <property type="protein sequence ID" value="VDP05107.1"/>
    <property type="molecule type" value="Genomic_DNA"/>
</dbReference>